<dbReference type="OrthoDB" id="5945614at2759"/>
<evidence type="ECO:0000256" key="1">
    <source>
        <dbReference type="ARBA" id="ARBA00007996"/>
    </source>
</evidence>
<keyword evidence="4" id="KW-0949">S-adenosyl-L-methionine</keyword>
<dbReference type="SUPFAM" id="SSF53335">
    <property type="entry name" value="S-adenosyl-L-methionine-dependent methyltransferases"/>
    <property type="match status" value="1"/>
</dbReference>
<keyword evidence="2" id="KW-0489">Methyltransferase</keyword>
<dbReference type="Gene3D" id="3.40.50.150">
    <property type="entry name" value="Vaccinia Virus protein VP39"/>
    <property type="match status" value="1"/>
</dbReference>
<dbReference type="InterPro" id="IPR029063">
    <property type="entry name" value="SAM-dependent_MTases_sf"/>
</dbReference>
<dbReference type="Pfam" id="PF01234">
    <property type="entry name" value="NNMT_PNMT_TEMT"/>
    <property type="match status" value="1"/>
</dbReference>
<dbReference type="GO" id="GO:0005829">
    <property type="term" value="C:cytosol"/>
    <property type="evidence" value="ECO:0007669"/>
    <property type="project" value="TreeGrafter"/>
</dbReference>
<dbReference type="InterPro" id="IPR000940">
    <property type="entry name" value="NNMT_TEMT_trans"/>
</dbReference>
<dbReference type="GO" id="GO:0032259">
    <property type="term" value="P:methylation"/>
    <property type="evidence" value="ECO:0007669"/>
    <property type="project" value="UniProtKB-KW"/>
</dbReference>
<dbReference type="PANTHER" id="PTHR10867">
    <property type="entry name" value="NNMT/PNMT/TEMT FAMILY MEMBER"/>
    <property type="match status" value="1"/>
</dbReference>
<dbReference type="EMBL" id="CACRXK020010726">
    <property type="protein sequence ID" value="CAB4019994.1"/>
    <property type="molecule type" value="Genomic_DNA"/>
</dbReference>
<comment type="caution">
    <text evidence="5">The sequence shown here is derived from an EMBL/GenBank/DDBJ whole genome shotgun (WGS) entry which is preliminary data.</text>
</comment>
<accession>A0A6S7ILI5</accession>
<proteinExistence type="inferred from homology"/>
<evidence type="ECO:0000313" key="5">
    <source>
        <dbReference type="EMBL" id="CAB4019994.1"/>
    </source>
</evidence>
<keyword evidence="3" id="KW-0808">Transferase</keyword>
<dbReference type="Proteomes" id="UP001152795">
    <property type="component" value="Unassembled WGS sequence"/>
</dbReference>
<dbReference type="GO" id="GO:0008170">
    <property type="term" value="F:N-methyltransferase activity"/>
    <property type="evidence" value="ECO:0007669"/>
    <property type="project" value="TreeGrafter"/>
</dbReference>
<organism evidence="5 6">
    <name type="scientific">Paramuricea clavata</name>
    <name type="common">Red gorgonian</name>
    <name type="synonym">Violescent sea-whip</name>
    <dbReference type="NCBI Taxonomy" id="317549"/>
    <lineage>
        <taxon>Eukaryota</taxon>
        <taxon>Metazoa</taxon>
        <taxon>Cnidaria</taxon>
        <taxon>Anthozoa</taxon>
        <taxon>Octocorallia</taxon>
        <taxon>Malacalcyonacea</taxon>
        <taxon>Plexauridae</taxon>
        <taxon>Paramuricea</taxon>
    </lineage>
</organism>
<sequence length="285" mass="32097">MANMRSPEDYHAHFDPKTFLEQFYKNFKVSVSPIIEALHEFWSNFKAPTDTEPTKVRYLEFGGGPSIMSVIFASRHVDHIVFSEYTEANRQAVKSWIAGDPDAHDWMPLIEIVVLELEQGRGIVDESGESSADKEKLERVLNAAANEVKRKIKSIVPCDVNKAPIVQLDGVDVAKPFDVVSTSLCLESCVSSEAHYKSSVAELCKFLKPNGYLFMNGVLEETYYYVGEEKFYNFPLTEKMVKAAMIEAGIEIEKFVAISDIPVDYAEPCDATGLFYTYGRKSVEK</sequence>
<name>A0A6S7ILI5_PARCT</name>
<dbReference type="AlphaFoldDB" id="A0A6S7ILI5"/>
<evidence type="ECO:0000313" key="6">
    <source>
        <dbReference type="Proteomes" id="UP001152795"/>
    </source>
</evidence>
<reference evidence="5" key="1">
    <citation type="submission" date="2020-04" db="EMBL/GenBank/DDBJ databases">
        <authorList>
            <person name="Alioto T."/>
            <person name="Alioto T."/>
            <person name="Gomez Garrido J."/>
        </authorList>
    </citation>
    <scope>NUCLEOTIDE SEQUENCE</scope>
    <source>
        <strain evidence="5">A484AB</strain>
    </source>
</reference>
<protein>
    <submittedName>
        <fullName evidence="5">Nicotinamide N-methyltransferase-like</fullName>
    </submittedName>
</protein>
<dbReference type="PANTHER" id="PTHR10867:SF17">
    <property type="entry name" value="NICOTINAMIDE N-METHYLTRANSFERASE"/>
    <property type="match status" value="1"/>
</dbReference>
<dbReference type="NCBIfam" id="NF041360">
    <property type="entry name" value="GntF_guanitoxin"/>
    <property type="match status" value="1"/>
</dbReference>
<evidence type="ECO:0000256" key="3">
    <source>
        <dbReference type="ARBA" id="ARBA00022679"/>
    </source>
</evidence>
<dbReference type="PROSITE" id="PS51681">
    <property type="entry name" value="SAM_MT_NNMT_PNMT_TEMT"/>
    <property type="match status" value="1"/>
</dbReference>
<dbReference type="InterPro" id="IPR053384">
    <property type="entry name" value="SAM-dep_methyltransferase"/>
</dbReference>
<comment type="similarity">
    <text evidence="1">Belongs to the class I-like SAM-binding methyltransferase superfamily. NNMT/PNMT/TEMT family.</text>
</comment>
<evidence type="ECO:0000256" key="4">
    <source>
        <dbReference type="ARBA" id="ARBA00022691"/>
    </source>
</evidence>
<evidence type="ECO:0000256" key="2">
    <source>
        <dbReference type="ARBA" id="ARBA00022603"/>
    </source>
</evidence>
<keyword evidence="6" id="KW-1185">Reference proteome</keyword>
<gene>
    <name evidence="5" type="ORF">PACLA_8A056608</name>
</gene>